<dbReference type="Proteomes" id="UP001459714">
    <property type="component" value="Unassembled WGS sequence"/>
</dbReference>
<proteinExistence type="predicted"/>
<evidence type="ECO:0008006" key="3">
    <source>
        <dbReference type="Google" id="ProtNLM"/>
    </source>
</evidence>
<sequence>MGEVLVLEKRVNYAPGTDYDALWKKIISELFEEFILFFAPDLYEAIDFRKGIVFLEQELPKVIIEHKKGKKIADKIVKVSLKNGEEKYVFIHIEIQGKKDPDFSKRMFTYFYRLFDRFQENIYSIAILTDLSKSNDPQAFQYSFYGTELTYRFNTYKFNEEDIPSLKKSTNPFAIAVLAGIYLHQTEKNYHKRYEVKKKLLKDFILTNPNLKSNVAEALFYFIDYLLYLPHELTKQLTKDLSINIEKEAKHMLYSEKLKEAPTFAEYFKTVREEGIEIGMEKGLEIGMEKGFEKGIEKGIEKGKMEEKRNLAAELLREGFSVEKVIKIVKLSLDEVEEIGASIHPNQPES</sequence>
<keyword evidence="2" id="KW-1185">Reference proteome</keyword>
<accession>A0ABU9JTZ3</accession>
<comment type="caution">
    <text evidence="1">The sequence shown here is derived from an EMBL/GenBank/DDBJ whole genome shotgun (WGS) entry which is preliminary data.</text>
</comment>
<dbReference type="PANTHER" id="PTHR35586">
    <property type="entry name" value="SLL1691 PROTEIN"/>
    <property type="match status" value="1"/>
</dbReference>
<dbReference type="EMBL" id="JBBYAK010000001">
    <property type="protein sequence ID" value="MEL3956309.1"/>
    <property type="molecule type" value="Genomic_DNA"/>
</dbReference>
<gene>
    <name evidence="1" type="ORF">NST17_03660</name>
</gene>
<protein>
    <recommendedName>
        <fullName evidence="3">Transposase (putative) YhgA-like domain-containing protein</fullName>
    </recommendedName>
</protein>
<reference evidence="1 2" key="1">
    <citation type="submission" date="2024-03" db="EMBL/GenBank/DDBJ databases">
        <title>Bacilli Hybrid Assemblies.</title>
        <authorList>
            <person name="Kovac J."/>
        </authorList>
    </citation>
    <scope>NUCLEOTIDE SEQUENCE [LARGE SCALE GENOMIC DNA]</scope>
    <source>
        <strain evidence="1 2">FSL M8-0022</strain>
    </source>
</reference>
<name>A0ABU9JTZ3_9BACI</name>
<dbReference type="PANTHER" id="PTHR35586:SF1">
    <property type="entry name" value="SLL1691 PROTEIN"/>
    <property type="match status" value="1"/>
</dbReference>
<dbReference type="RefSeq" id="WP_342019716.1">
    <property type="nucleotide sequence ID" value="NZ_JBBYAK010000001.1"/>
</dbReference>
<evidence type="ECO:0000313" key="2">
    <source>
        <dbReference type="Proteomes" id="UP001459714"/>
    </source>
</evidence>
<evidence type="ECO:0000313" key="1">
    <source>
        <dbReference type="EMBL" id="MEL3956309.1"/>
    </source>
</evidence>
<organism evidence="1 2">
    <name type="scientific">Caldifermentibacillus hisashii</name>
    <dbReference type="NCBI Taxonomy" id="996558"/>
    <lineage>
        <taxon>Bacteria</taxon>
        <taxon>Bacillati</taxon>
        <taxon>Bacillota</taxon>
        <taxon>Bacilli</taxon>
        <taxon>Bacillales</taxon>
        <taxon>Bacillaceae</taxon>
        <taxon>Caldifermentibacillus</taxon>
    </lineage>
</organism>